<dbReference type="Gene3D" id="3.40.50.1450">
    <property type="entry name" value="HybD-like"/>
    <property type="match status" value="1"/>
</dbReference>
<keyword evidence="3" id="KW-0645">Protease</keyword>
<dbReference type="NCBIfam" id="TIGR00140">
    <property type="entry name" value="hupD"/>
    <property type="match status" value="1"/>
</dbReference>
<dbReference type="PANTHER" id="PTHR30302:SF1">
    <property type="entry name" value="HYDROGENASE 2 MATURATION PROTEASE"/>
    <property type="match status" value="1"/>
</dbReference>
<dbReference type="CDD" id="cd06062">
    <property type="entry name" value="H2MP_MemB-H2up"/>
    <property type="match status" value="1"/>
</dbReference>
<dbReference type="EMBL" id="MJEH01000022">
    <property type="protein sequence ID" value="OEH92814.1"/>
    <property type="molecule type" value="Genomic_DNA"/>
</dbReference>
<evidence type="ECO:0000256" key="2">
    <source>
        <dbReference type="ARBA" id="ARBA00022596"/>
    </source>
</evidence>
<evidence type="ECO:0000256" key="4">
    <source>
        <dbReference type="ARBA" id="ARBA00022723"/>
    </source>
</evidence>
<evidence type="ECO:0000313" key="8">
    <source>
        <dbReference type="EMBL" id="OEH92814.1"/>
    </source>
</evidence>
<evidence type="ECO:0000256" key="6">
    <source>
        <dbReference type="ARBA" id="ARBA00022801"/>
    </source>
</evidence>
<evidence type="ECO:0000256" key="7">
    <source>
        <dbReference type="PIRSR" id="PIRSR604419-1"/>
    </source>
</evidence>
<dbReference type="Pfam" id="PF01750">
    <property type="entry name" value="HycI"/>
    <property type="match status" value="1"/>
</dbReference>
<evidence type="ECO:0000256" key="5">
    <source>
        <dbReference type="ARBA" id="ARBA00022750"/>
    </source>
</evidence>
<dbReference type="Proteomes" id="UP000095209">
    <property type="component" value="Unassembled WGS sequence"/>
</dbReference>
<protein>
    <submittedName>
        <fullName evidence="8">Hydrogenase expression/formation protein</fullName>
    </submittedName>
</protein>
<dbReference type="GO" id="GO:0004190">
    <property type="term" value="F:aspartic-type endopeptidase activity"/>
    <property type="evidence" value="ECO:0007669"/>
    <property type="project" value="UniProtKB-KW"/>
</dbReference>
<keyword evidence="2 7" id="KW-0533">Nickel</keyword>
<sequence>MTTEIIPNKKLVKKITVLGIGNTLYSDEGLGVHIIPELERALCEFDNVEILEGATEGIRLLEPIEQCDLLIIIDAINAGKEPGTLIVLRDDEIPSYFGIKMSIHQLGFQEVLQAAKLLERMPEEMVMFGLQPHSLQFGIGLTEKIQDCIPTLIKEIKQQIHIWRELT</sequence>
<dbReference type="PRINTS" id="PR00446">
    <property type="entry name" value="HYDRGNUPTAKE"/>
</dbReference>
<keyword evidence="9" id="KW-1185">Reference proteome</keyword>
<feature type="binding site" evidence="7">
    <location>
        <position position="104"/>
    </location>
    <ligand>
        <name>Ni(2+)</name>
        <dbReference type="ChEBI" id="CHEBI:49786"/>
    </ligand>
</feature>
<accession>A0A1E5LFG4</accession>
<dbReference type="GO" id="GO:0008047">
    <property type="term" value="F:enzyme activator activity"/>
    <property type="evidence" value="ECO:0007669"/>
    <property type="project" value="InterPro"/>
</dbReference>
<gene>
    <name evidence="8" type="ORF">BFG57_02130</name>
</gene>
<comment type="similarity">
    <text evidence="1">Belongs to the peptidase A31 family.</text>
</comment>
<dbReference type="NCBIfam" id="TIGR00072">
    <property type="entry name" value="hydrog_prot"/>
    <property type="match status" value="1"/>
</dbReference>
<evidence type="ECO:0000313" key="9">
    <source>
        <dbReference type="Proteomes" id="UP000095209"/>
    </source>
</evidence>
<proteinExistence type="inferred from homology"/>
<dbReference type="OrthoDB" id="9794619at2"/>
<keyword evidence="6" id="KW-0378">Hydrolase</keyword>
<dbReference type="RefSeq" id="WP_069717256.1">
    <property type="nucleotide sequence ID" value="NZ_MJEH01000022.1"/>
</dbReference>
<dbReference type="InterPro" id="IPR000671">
    <property type="entry name" value="Peptidase_A31"/>
</dbReference>
<comment type="caution">
    <text evidence="8">The sequence shown here is derived from an EMBL/GenBank/DDBJ whole genome shotgun (WGS) entry which is preliminary data.</text>
</comment>
<dbReference type="STRING" id="1305675.BFG57_02130"/>
<dbReference type="InterPro" id="IPR023430">
    <property type="entry name" value="Pept_HybD-like_dom_sf"/>
</dbReference>
<reference evidence="8 9" key="1">
    <citation type="submission" date="2016-08" db="EMBL/GenBank/DDBJ databases">
        <title>Genome of Bacillus solimangrovi GH2-4.</title>
        <authorList>
            <person name="Lim S."/>
            <person name="Kim B.-C."/>
        </authorList>
    </citation>
    <scope>NUCLEOTIDE SEQUENCE [LARGE SCALE GENOMIC DNA]</scope>
    <source>
        <strain evidence="8 9">GH2-4</strain>
    </source>
</reference>
<keyword evidence="5" id="KW-0064">Aspartyl protease</keyword>
<organism evidence="8 9">
    <name type="scientific">Bacillus solimangrovi</name>
    <dbReference type="NCBI Taxonomy" id="1305675"/>
    <lineage>
        <taxon>Bacteria</taxon>
        <taxon>Bacillati</taxon>
        <taxon>Bacillota</taxon>
        <taxon>Bacilli</taxon>
        <taxon>Bacillales</taxon>
        <taxon>Bacillaceae</taxon>
        <taxon>Bacillus</taxon>
    </lineage>
</organism>
<feature type="binding site" evidence="7">
    <location>
        <position position="74"/>
    </location>
    <ligand>
        <name>Ni(2+)</name>
        <dbReference type="ChEBI" id="CHEBI:49786"/>
    </ligand>
</feature>
<keyword evidence="4 7" id="KW-0479">Metal-binding</keyword>
<dbReference type="FunFam" id="3.40.50.1450:FF:000002">
    <property type="entry name" value="Hydrogenase 1 maturation protease"/>
    <property type="match status" value="1"/>
</dbReference>
<feature type="binding site" evidence="7">
    <location>
        <position position="28"/>
    </location>
    <ligand>
        <name>Ni(2+)</name>
        <dbReference type="ChEBI" id="CHEBI:49786"/>
    </ligand>
</feature>
<dbReference type="GO" id="GO:0016485">
    <property type="term" value="P:protein processing"/>
    <property type="evidence" value="ECO:0007669"/>
    <property type="project" value="InterPro"/>
</dbReference>
<dbReference type="InterPro" id="IPR004419">
    <property type="entry name" value="Pept_A31_hyd_express"/>
</dbReference>
<dbReference type="SUPFAM" id="SSF53163">
    <property type="entry name" value="HybD-like"/>
    <property type="match status" value="1"/>
</dbReference>
<dbReference type="AlphaFoldDB" id="A0A1E5LFG4"/>
<dbReference type="GO" id="GO:0046872">
    <property type="term" value="F:metal ion binding"/>
    <property type="evidence" value="ECO:0007669"/>
    <property type="project" value="UniProtKB-KW"/>
</dbReference>
<evidence type="ECO:0000256" key="1">
    <source>
        <dbReference type="ARBA" id="ARBA00006814"/>
    </source>
</evidence>
<name>A0A1E5LFG4_9BACI</name>
<dbReference type="PANTHER" id="PTHR30302">
    <property type="entry name" value="HYDROGENASE 1 MATURATION PROTEASE"/>
    <property type="match status" value="1"/>
</dbReference>
<evidence type="ECO:0000256" key="3">
    <source>
        <dbReference type="ARBA" id="ARBA00022670"/>
    </source>
</evidence>